<keyword evidence="3" id="KW-1185">Reference proteome</keyword>
<feature type="region of interest" description="Disordered" evidence="1">
    <location>
        <begin position="208"/>
        <end position="233"/>
    </location>
</feature>
<dbReference type="EMBL" id="CP016076">
    <property type="protein sequence ID" value="APU16641.1"/>
    <property type="molecule type" value="Genomic_DNA"/>
</dbReference>
<dbReference type="KEGG" id="acad:UA74_23115"/>
<evidence type="ECO:0008006" key="4">
    <source>
        <dbReference type="Google" id="ProtNLM"/>
    </source>
</evidence>
<evidence type="ECO:0000313" key="2">
    <source>
        <dbReference type="EMBL" id="APU16641.1"/>
    </source>
</evidence>
<protein>
    <recommendedName>
        <fullName evidence="4">Ribulose 1,5-bisphosphate carboxylase large subunit</fullName>
    </recommendedName>
</protein>
<evidence type="ECO:0000256" key="1">
    <source>
        <dbReference type="SAM" id="MobiDB-lite"/>
    </source>
</evidence>
<evidence type="ECO:0000313" key="3">
    <source>
        <dbReference type="Proteomes" id="UP000185511"/>
    </source>
</evidence>
<reference evidence="3" key="1">
    <citation type="submission" date="2016-06" db="EMBL/GenBank/DDBJ databases">
        <title>Complete genome sequence of Actinoalloteichus fjordicus DSM 46855 (=ADI127-17), type strain of the new species Actinoalloteichus fjordicus.</title>
        <authorList>
            <person name="Ruckert C."/>
            <person name="Nouioui I."/>
            <person name="Willmese J."/>
            <person name="van Wezel G."/>
            <person name="Klenk H.-P."/>
            <person name="Kalinowski J."/>
            <person name="Zotchev S.B."/>
        </authorList>
    </citation>
    <scope>NUCLEOTIDE SEQUENCE [LARGE SCALE GENOMIC DNA]</scope>
    <source>
        <strain evidence="3">ADI127-7</strain>
    </source>
</reference>
<accession>A0AAC9PU71</accession>
<organism evidence="2 3">
    <name type="scientific">Actinoalloteichus fjordicus</name>
    <dbReference type="NCBI Taxonomy" id="1612552"/>
    <lineage>
        <taxon>Bacteria</taxon>
        <taxon>Bacillati</taxon>
        <taxon>Actinomycetota</taxon>
        <taxon>Actinomycetes</taxon>
        <taxon>Pseudonocardiales</taxon>
        <taxon>Pseudonocardiaceae</taxon>
        <taxon>Actinoalloteichus</taxon>
    </lineage>
</organism>
<name>A0AAC9PU71_9PSEU</name>
<dbReference type="AlphaFoldDB" id="A0AAC9PU71"/>
<dbReference type="Proteomes" id="UP000185511">
    <property type="component" value="Chromosome"/>
</dbReference>
<sequence length="233" mass="24454">MVSWGLDPVAMAERLSTTVTRTAGWAVEAAAAVVALPGRVIRLLDAVESLVVRIDTVVDSADDLLARTRLVVAEAETLVGRTDGIVTRAAGTVGDAEQVAGVAAAVVTEAEQASKGAQQILALYQPLAHRLAPMATQFTEELSHREVEAAIRLIDQLPTLTEHLLTDILPILSTLDRVGPDIHELLSVADEVRQAVLGIPGFAFFRRRGEDKTSGGGPEPVDSPDSAGPTSAG</sequence>
<gene>
    <name evidence="2" type="ORF">UA74_23115</name>
</gene>
<proteinExistence type="predicted"/>